<name>A0A2P5B0U0_PARAD</name>
<evidence type="ECO:0000313" key="2">
    <source>
        <dbReference type="EMBL" id="PON42385.1"/>
    </source>
</evidence>
<reference evidence="3" key="1">
    <citation type="submission" date="2016-06" db="EMBL/GenBank/DDBJ databases">
        <title>Parallel loss of symbiosis genes in relatives of nitrogen-fixing non-legume Parasponia.</title>
        <authorList>
            <person name="Van Velzen R."/>
            <person name="Holmer R."/>
            <person name="Bu F."/>
            <person name="Rutten L."/>
            <person name="Van Zeijl A."/>
            <person name="Liu W."/>
            <person name="Santuari L."/>
            <person name="Cao Q."/>
            <person name="Sharma T."/>
            <person name="Shen D."/>
            <person name="Roswanjaya Y."/>
            <person name="Wardhani T."/>
            <person name="Kalhor M.S."/>
            <person name="Jansen J."/>
            <person name="Van den Hoogen J."/>
            <person name="Gungor B."/>
            <person name="Hartog M."/>
            <person name="Hontelez J."/>
            <person name="Verver J."/>
            <person name="Yang W.-C."/>
            <person name="Schijlen E."/>
            <person name="Repin R."/>
            <person name="Schilthuizen M."/>
            <person name="Schranz E."/>
            <person name="Heidstra R."/>
            <person name="Miyata K."/>
            <person name="Fedorova E."/>
            <person name="Kohlen W."/>
            <person name="Bisseling T."/>
            <person name="Smit S."/>
            <person name="Geurts R."/>
        </authorList>
    </citation>
    <scope>NUCLEOTIDE SEQUENCE [LARGE SCALE GENOMIC DNA]</scope>
    <source>
        <strain evidence="3">cv. WU1-14</strain>
    </source>
</reference>
<dbReference type="EMBL" id="JXTB01000393">
    <property type="protein sequence ID" value="PON42385.1"/>
    <property type="molecule type" value="Genomic_DNA"/>
</dbReference>
<dbReference type="AlphaFoldDB" id="A0A2P5B0U0"/>
<proteinExistence type="predicted"/>
<feature type="region of interest" description="Disordered" evidence="1">
    <location>
        <begin position="33"/>
        <end position="72"/>
    </location>
</feature>
<dbReference type="OrthoDB" id="10441058at2759"/>
<organism evidence="2 3">
    <name type="scientific">Parasponia andersonii</name>
    <name type="common">Sponia andersonii</name>
    <dbReference type="NCBI Taxonomy" id="3476"/>
    <lineage>
        <taxon>Eukaryota</taxon>
        <taxon>Viridiplantae</taxon>
        <taxon>Streptophyta</taxon>
        <taxon>Embryophyta</taxon>
        <taxon>Tracheophyta</taxon>
        <taxon>Spermatophyta</taxon>
        <taxon>Magnoliopsida</taxon>
        <taxon>eudicotyledons</taxon>
        <taxon>Gunneridae</taxon>
        <taxon>Pentapetalae</taxon>
        <taxon>rosids</taxon>
        <taxon>fabids</taxon>
        <taxon>Rosales</taxon>
        <taxon>Cannabaceae</taxon>
        <taxon>Parasponia</taxon>
    </lineage>
</organism>
<comment type="caution">
    <text evidence="2">The sequence shown here is derived from an EMBL/GenBank/DDBJ whole genome shotgun (WGS) entry which is preliminary data.</text>
</comment>
<sequence>VSTSASSSLTQSAPPRIDKTLIVDEVLAVRSEYRRGVGPKLKGDTSISSTAASPPRDPPMPDSELQDFFSQT</sequence>
<evidence type="ECO:0000313" key="3">
    <source>
        <dbReference type="Proteomes" id="UP000237105"/>
    </source>
</evidence>
<accession>A0A2P5B0U0</accession>
<protein>
    <submittedName>
        <fullName evidence="2">Uncharacterized protein</fullName>
    </submittedName>
</protein>
<feature type="non-terminal residue" evidence="2">
    <location>
        <position position="1"/>
    </location>
</feature>
<gene>
    <name evidence="2" type="ORF">PanWU01x14_282480</name>
</gene>
<dbReference type="Proteomes" id="UP000237105">
    <property type="component" value="Unassembled WGS sequence"/>
</dbReference>
<keyword evidence="3" id="KW-1185">Reference proteome</keyword>
<evidence type="ECO:0000256" key="1">
    <source>
        <dbReference type="SAM" id="MobiDB-lite"/>
    </source>
</evidence>